<name>A0ABT6CR22_9SPHN</name>
<reference evidence="1 2" key="1">
    <citation type="submission" date="2023-03" db="EMBL/GenBank/DDBJ databases">
        <title>Novosphingobium cyanobacteriorum sp. nov., isolated from a eutrophic reservoir during the Microcystis bloom period.</title>
        <authorList>
            <person name="Kang M."/>
            <person name="Le V."/>
            <person name="Ko S.-R."/>
            <person name="Lee S.-A."/>
            <person name="Ahn C.-Y."/>
        </authorList>
    </citation>
    <scope>NUCLEOTIDE SEQUENCE [LARGE SCALE GENOMIC DNA]</scope>
    <source>
        <strain evidence="1 2">HBC54</strain>
    </source>
</reference>
<dbReference type="RefSeq" id="WP_053556502.1">
    <property type="nucleotide sequence ID" value="NZ_JAROCY010000047.1"/>
</dbReference>
<organism evidence="1 2">
    <name type="scientific">Novosphingobium cyanobacteriorum</name>
    <dbReference type="NCBI Taxonomy" id="3024215"/>
    <lineage>
        <taxon>Bacteria</taxon>
        <taxon>Pseudomonadati</taxon>
        <taxon>Pseudomonadota</taxon>
        <taxon>Alphaproteobacteria</taxon>
        <taxon>Sphingomonadales</taxon>
        <taxon>Sphingomonadaceae</taxon>
        <taxon>Novosphingobium</taxon>
    </lineage>
</organism>
<proteinExistence type="predicted"/>
<comment type="caution">
    <text evidence="1">The sequence shown here is derived from an EMBL/GenBank/DDBJ whole genome shotgun (WGS) entry which is preliminary data.</text>
</comment>
<evidence type="ECO:0008006" key="3">
    <source>
        <dbReference type="Google" id="ProtNLM"/>
    </source>
</evidence>
<gene>
    <name evidence="1" type="ORF">POM99_21700</name>
</gene>
<accession>A0ABT6CR22</accession>
<evidence type="ECO:0000313" key="1">
    <source>
        <dbReference type="EMBL" id="MDF8335823.1"/>
    </source>
</evidence>
<protein>
    <recommendedName>
        <fullName evidence="3">Growth inhibitor PemK</fullName>
    </recommendedName>
</protein>
<dbReference type="Proteomes" id="UP001222770">
    <property type="component" value="Unassembled WGS sequence"/>
</dbReference>
<keyword evidence="2" id="KW-1185">Reference proteome</keyword>
<dbReference type="EMBL" id="JAROCY010000047">
    <property type="protein sequence ID" value="MDF8335823.1"/>
    <property type="molecule type" value="Genomic_DNA"/>
</dbReference>
<evidence type="ECO:0000313" key="2">
    <source>
        <dbReference type="Proteomes" id="UP001222770"/>
    </source>
</evidence>
<sequence length="134" mass="14352">MTSGTIDLPKVGHVLRYVYLFANEQKAGRDEGVKERFVVVIAIDGKRYSVAAITTKGEGRANALPLPAPVATAGGVAPNSSVVTDEINIFSWPGFDIRPLMKGKGFVAGRFPPAFTNSLQSAILSAPHERVDRD</sequence>